<dbReference type="RefSeq" id="WP_129301734.1">
    <property type="nucleotide sequence ID" value="NZ_MSSM01000014.1"/>
</dbReference>
<dbReference type="Proteomes" id="UP000290475">
    <property type="component" value="Unassembled WGS sequence"/>
</dbReference>
<organism evidence="1 2">
    <name type="scientific">Lacticaseibacillus chiayiensis</name>
    <dbReference type="NCBI Taxonomy" id="2100821"/>
    <lineage>
        <taxon>Bacteria</taxon>
        <taxon>Bacillati</taxon>
        <taxon>Bacillota</taxon>
        <taxon>Bacilli</taxon>
        <taxon>Lactobacillales</taxon>
        <taxon>Lactobacillaceae</taxon>
        <taxon>Lacticaseibacillus</taxon>
    </lineage>
</organism>
<dbReference type="EMBL" id="MSSM01000014">
    <property type="protein sequence ID" value="RXT25063.1"/>
    <property type="molecule type" value="Genomic_DNA"/>
</dbReference>
<evidence type="ECO:0000313" key="2">
    <source>
        <dbReference type="Proteomes" id="UP000290475"/>
    </source>
</evidence>
<protein>
    <submittedName>
        <fullName evidence="1">Uncharacterized protein</fullName>
    </submittedName>
</protein>
<dbReference type="AlphaFoldDB" id="A0A4Q1U1K7"/>
<evidence type="ECO:0000313" key="1">
    <source>
        <dbReference type="EMBL" id="RXT25063.1"/>
    </source>
</evidence>
<reference evidence="1 2" key="1">
    <citation type="submission" date="2017-01" db="EMBL/GenBank/DDBJ databases">
        <title>Lactobacillus chiayiensis sp. nov., a lactic acid bacterium isolated from compost.</title>
        <authorList>
            <person name="Huang C.-H."/>
        </authorList>
    </citation>
    <scope>NUCLEOTIDE SEQUENCE [LARGE SCALE GENOMIC DNA]</scope>
    <source>
        <strain evidence="2">chh01</strain>
    </source>
</reference>
<gene>
    <name evidence="1" type="ORF">BVJ53_06640</name>
</gene>
<accession>A0A4Q1U1K7</accession>
<name>A0A4Q1U1K7_9LACO</name>
<comment type="caution">
    <text evidence="1">The sequence shown here is derived from an EMBL/GenBank/DDBJ whole genome shotgun (WGS) entry which is preliminary data.</text>
</comment>
<proteinExistence type="predicted"/>
<sequence>MSNELSEERLREIASALSGLTPSQWNDVMLTIEHLYHPVKKALTSEEISAMLIQNKKWF</sequence>